<dbReference type="EMBL" id="KK116530">
    <property type="protein sequence ID" value="KFM68016.1"/>
    <property type="molecule type" value="Genomic_DNA"/>
</dbReference>
<evidence type="ECO:0008006" key="4">
    <source>
        <dbReference type="Google" id="ProtNLM"/>
    </source>
</evidence>
<gene>
    <name evidence="2" type="ORF">X975_04433</name>
</gene>
<dbReference type="OrthoDB" id="10553350at2759"/>
<organism evidence="2 3">
    <name type="scientific">Stegodyphus mimosarum</name>
    <name type="common">African social velvet spider</name>
    <dbReference type="NCBI Taxonomy" id="407821"/>
    <lineage>
        <taxon>Eukaryota</taxon>
        <taxon>Metazoa</taxon>
        <taxon>Ecdysozoa</taxon>
        <taxon>Arthropoda</taxon>
        <taxon>Chelicerata</taxon>
        <taxon>Arachnida</taxon>
        <taxon>Araneae</taxon>
        <taxon>Araneomorphae</taxon>
        <taxon>Entelegynae</taxon>
        <taxon>Eresoidea</taxon>
        <taxon>Eresidae</taxon>
        <taxon>Stegodyphus</taxon>
    </lineage>
</organism>
<feature type="non-terminal residue" evidence="2">
    <location>
        <position position="142"/>
    </location>
</feature>
<reference evidence="2 3" key="1">
    <citation type="submission" date="2013-11" db="EMBL/GenBank/DDBJ databases">
        <title>Genome sequencing of Stegodyphus mimosarum.</title>
        <authorList>
            <person name="Bechsgaard J."/>
        </authorList>
    </citation>
    <scope>NUCLEOTIDE SEQUENCE [LARGE SCALE GENOMIC DNA]</scope>
</reference>
<evidence type="ECO:0000313" key="2">
    <source>
        <dbReference type="EMBL" id="KFM68016.1"/>
    </source>
</evidence>
<dbReference type="AlphaFoldDB" id="A0A087TSC7"/>
<name>A0A087TSC7_STEMI</name>
<evidence type="ECO:0000256" key="1">
    <source>
        <dbReference type="SAM" id="SignalP"/>
    </source>
</evidence>
<keyword evidence="3" id="KW-1185">Reference proteome</keyword>
<sequence length="142" mass="15683">MCPRVVLCVLLLRAGAGGIRNAQNAVDGVRRTLKLRLTFVGRGRMGYDGGGVRGGLRTVATVHVTRRSTHLLRLLGCFVPDNPVDGADGRYIVLIADAISEQPIPNLPGEHGRILFFVIGYGIHHFRRRHLRFAAPDHPRLY</sequence>
<protein>
    <recommendedName>
        <fullName evidence="4">Secreted protein</fullName>
    </recommendedName>
</protein>
<keyword evidence="1" id="KW-0732">Signal</keyword>
<feature type="signal peptide" evidence="1">
    <location>
        <begin position="1"/>
        <end position="18"/>
    </location>
</feature>
<accession>A0A087TSC7</accession>
<proteinExistence type="predicted"/>
<dbReference type="Proteomes" id="UP000054359">
    <property type="component" value="Unassembled WGS sequence"/>
</dbReference>
<evidence type="ECO:0000313" key="3">
    <source>
        <dbReference type="Proteomes" id="UP000054359"/>
    </source>
</evidence>
<feature type="chain" id="PRO_5001829867" description="Secreted protein" evidence="1">
    <location>
        <begin position="19"/>
        <end position="142"/>
    </location>
</feature>